<feature type="region of interest" description="Disordered" evidence="1">
    <location>
        <begin position="1"/>
        <end position="24"/>
    </location>
</feature>
<dbReference type="AlphaFoldDB" id="A0A8D8VB24"/>
<name>A0A8D8VB24_9HEMI</name>
<accession>A0A8D8VB24</accession>
<feature type="region of interest" description="Disordered" evidence="1">
    <location>
        <begin position="100"/>
        <end position="119"/>
    </location>
</feature>
<feature type="compositionally biased region" description="Polar residues" evidence="1">
    <location>
        <begin position="1"/>
        <end position="20"/>
    </location>
</feature>
<dbReference type="EMBL" id="HBUF01360044">
    <property type="protein sequence ID" value="CAG6720194.1"/>
    <property type="molecule type" value="Transcribed_RNA"/>
</dbReference>
<dbReference type="PANTHER" id="PTHR12349:SF4">
    <property type="entry name" value="ANKYRIN REPEAT AND LEM DOMAIN-CONTAINING PROTEIN 2"/>
    <property type="match status" value="1"/>
</dbReference>
<evidence type="ECO:0000256" key="1">
    <source>
        <dbReference type="SAM" id="MobiDB-lite"/>
    </source>
</evidence>
<protein>
    <submittedName>
        <fullName evidence="2">Uncharacterized protein</fullName>
    </submittedName>
</protein>
<sequence length="142" mass="15591">MPSTIESSMGPLSTKLSPSKGSVAKSDRAHKGVYYAVYIPTELLGGYENEFLECGRVFDNKEEALLFIKKNKKIRFKSFRNFQDAQNFAYNGYAGGGNDGGNTDSLLSSPSSLAVEKPSPFKSLKSQELVKLRKLIEKGNLA</sequence>
<dbReference type="PANTHER" id="PTHR12349">
    <property type="entry name" value="ANKYRIN REPEAT AND LEM DOMAIN-CONTAINING PROTEIN 2"/>
    <property type="match status" value="1"/>
</dbReference>
<reference evidence="2" key="1">
    <citation type="submission" date="2021-05" db="EMBL/GenBank/DDBJ databases">
        <authorList>
            <person name="Alioto T."/>
            <person name="Alioto T."/>
            <person name="Gomez Garrido J."/>
        </authorList>
    </citation>
    <scope>NUCLEOTIDE SEQUENCE</scope>
</reference>
<organism evidence="2">
    <name type="scientific">Cacopsylla melanoneura</name>
    <dbReference type="NCBI Taxonomy" id="428564"/>
    <lineage>
        <taxon>Eukaryota</taxon>
        <taxon>Metazoa</taxon>
        <taxon>Ecdysozoa</taxon>
        <taxon>Arthropoda</taxon>
        <taxon>Hexapoda</taxon>
        <taxon>Insecta</taxon>
        <taxon>Pterygota</taxon>
        <taxon>Neoptera</taxon>
        <taxon>Paraneoptera</taxon>
        <taxon>Hemiptera</taxon>
        <taxon>Sternorrhyncha</taxon>
        <taxon>Psylloidea</taxon>
        <taxon>Psyllidae</taxon>
        <taxon>Psyllinae</taxon>
        <taxon>Cacopsylla</taxon>
    </lineage>
</organism>
<proteinExistence type="predicted"/>
<evidence type="ECO:0000313" key="2">
    <source>
        <dbReference type="EMBL" id="CAG6720194.1"/>
    </source>
</evidence>
<dbReference type="GO" id="GO:0051721">
    <property type="term" value="F:protein phosphatase 2A binding"/>
    <property type="evidence" value="ECO:0007669"/>
    <property type="project" value="TreeGrafter"/>
</dbReference>
<dbReference type="GO" id="GO:0005783">
    <property type="term" value="C:endoplasmic reticulum"/>
    <property type="evidence" value="ECO:0007669"/>
    <property type="project" value="TreeGrafter"/>
</dbReference>
<feature type="compositionally biased region" description="Polar residues" evidence="1">
    <location>
        <begin position="103"/>
        <end position="112"/>
    </location>
</feature>